<feature type="transmembrane region" description="Helical" evidence="11">
    <location>
        <begin position="34"/>
        <end position="56"/>
    </location>
</feature>
<evidence type="ECO:0000313" key="13">
    <source>
        <dbReference type="Proteomes" id="UP000282297"/>
    </source>
</evidence>
<dbReference type="AlphaFoldDB" id="A0A3G8WJ23"/>
<dbReference type="Pfam" id="PF02537">
    <property type="entry name" value="CRCB"/>
    <property type="match status" value="1"/>
</dbReference>
<evidence type="ECO:0000313" key="12">
    <source>
        <dbReference type="EMBL" id="AZI20278.1"/>
    </source>
</evidence>
<dbReference type="InterPro" id="IPR003691">
    <property type="entry name" value="FluC"/>
</dbReference>
<proteinExistence type="inferred from homology"/>
<dbReference type="RefSeq" id="WP_124784487.1">
    <property type="nucleotide sequence ID" value="NZ_CP034171.1"/>
</dbReference>
<keyword evidence="4 11" id="KW-0812">Transmembrane</keyword>
<sequence>MKQILYIFLGGGLGSVLRFLISKHTQKLWNISSFPVGTFVVNIIGCFLIGLFSAYFFKTDSQLKFFVIAGFCGGFTTFSTFSAENYSLWQSGNSFVLVAYILLSVFVGLAAVFVGAHLMKS</sequence>
<dbReference type="EMBL" id="CP034171">
    <property type="protein sequence ID" value="AZI20278.1"/>
    <property type="molecule type" value="Genomic_DNA"/>
</dbReference>
<keyword evidence="8 11" id="KW-0407">Ion channel</keyword>
<evidence type="ECO:0000256" key="2">
    <source>
        <dbReference type="ARBA" id="ARBA00022475"/>
    </source>
</evidence>
<protein>
    <recommendedName>
        <fullName evidence="11">Fluoride-specific ion channel FluC</fullName>
    </recommendedName>
</protein>
<keyword evidence="11" id="KW-0915">Sodium</keyword>
<accession>A0A3G8WJ23</accession>
<comment type="function">
    <text evidence="11">Fluoride-specific ion channel. Important for reducing fluoride concentration in the cell, thus reducing its toxicity.</text>
</comment>
<dbReference type="GO" id="GO:0046872">
    <property type="term" value="F:metal ion binding"/>
    <property type="evidence" value="ECO:0007669"/>
    <property type="project" value="UniProtKB-KW"/>
</dbReference>
<feature type="transmembrane region" description="Helical" evidence="11">
    <location>
        <begin position="95"/>
        <end position="119"/>
    </location>
</feature>
<dbReference type="NCBIfam" id="TIGR00494">
    <property type="entry name" value="crcB"/>
    <property type="match status" value="1"/>
</dbReference>
<evidence type="ECO:0000256" key="10">
    <source>
        <dbReference type="ARBA" id="ARBA00035585"/>
    </source>
</evidence>
<keyword evidence="3" id="KW-0997">Cell inner membrane</keyword>
<comment type="subcellular location">
    <subcellularLocation>
        <location evidence="1 11">Cell membrane</location>
        <topology evidence="1 11">Multi-pass membrane protein</topology>
    </subcellularLocation>
</comment>
<evidence type="ECO:0000256" key="9">
    <source>
        <dbReference type="ARBA" id="ARBA00035120"/>
    </source>
</evidence>
<name>A0A3G8WJ23_9FLAO</name>
<keyword evidence="11" id="KW-0479">Metal-binding</keyword>
<dbReference type="GO" id="GO:0140114">
    <property type="term" value="P:cellular detoxification of fluoride"/>
    <property type="evidence" value="ECO:0007669"/>
    <property type="project" value="UniProtKB-UniRule"/>
</dbReference>
<evidence type="ECO:0000256" key="1">
    <source>
        <dbReference type="ARBA" id="ARBA00004651"/>
    </source>
</evidence>
<evidence type="ECO:0000256" key="8">
    <source>
        <dbReference type="ARBA" id="ARBA00023303"/>
    </source>
</evidence>
<dbReference type="HAMAP" id="MF_00454">
    <property type="entry name" value="FluC"/>
    <property type="match status" value="1"/>
</dbReference>
<comment type="activity regulation">
    <text evidence="11">Na(+) is not transported, but it plays an essential structural role and its presence is essential for fluoride channel function.</text>
</comment>
<dbReference type="GO" id="GO:0062054">
    <property type="term" value="F:fluoride channel activity"/>
    <property type="evidence" value="ECO:0007669"/>
    <property type="project" value="UniProtKB-UniRule"/>
</dbReference>
<evidence type="ECO:0000256" key="7">
    <source>
        <dbReference type="ARBA" id="ARBA00023136"/>
    </source>
</evidence>
<comment type="similarity">
    <text evidence="9 11">Belongs to the fluoride channel Fluc/FEX (TC 1.A.43) family.</text>
</comment>
<organism evidence="12 13">
    <name type="scientific">Chryseobacterium taklimakanense</name>
    <dbReference type="NCBI Taxonomy" id="536441"/>
    <lineage>
        <taxon>Bacteria</taxon>
        <taxon>Pseudomonadati</taxon>
        <taxon>Bacteroidota</taxon>
        <taxon>Flavobacteriia</taxon>
        <taxon>Flavobacteriales</taxon>
        <taxon>Weeksellaceae</taxon>
        <taxon>Chryseobacterium group</taxon>
        <taxon>Chryseobacterium</taxon>
    </lineage>
</organism>
<feature type="transmembrane region" description="Helical" evidence="11">
    <location>
        <begin position="63"/>
        <end position="83"/>
    </location>
</feature>
<feature type="binding site" evidence="11">
    <location>
        <position position="73"/>
    </location>
    <ligand>
        <name>Na(+)</name>
        <dbReference type="ChEBI" id="CHEBI:29101"/>
        <note>structural</note>
    </ligand>
</feature>
<keyword evidence="6 11" id="KW-0406">Ion transport</keyword>
<dbReference type="Proteomes" id="UP000282297">
    <property type="component" value="Chromosome"/>
</dbReference>
<keyword evidence="5 11" id="KW-1133">Transmembrane helix</keyword>
<feature type="binding site" evidence="11">
    <location>
        <position position="76"/>
    </location>
    <ligand>
        <name>Na(+)</name>
        <dbReference type="ChEBI" id="CHEBI:29101"/>
        <note>structural</note>
    </ligand>
</feature>
<evidence type="ECO:0000256" key="11">
    <source>
        <dbReference type="HAMAP-Rule" id="MF_00454"/>
    </source>
</evidence>
<evidence type="ECO:0000256" key="6">
    <source>
        <dbReference type="ARBA" id="ARBA00023065"/>
    </source>
</evidence>
<keyword evidence="2 11" id="KW-1003">Cell membrane</keyword>
<gene>
    <name evidence="11 12" type="primary">crcB</name>
    <name evidence="11" type="synonym">fluC</name>
    <name evidence="12" type="ORF">EIH08_05720</name>
</gene>
<evidence type="ECO:0000256" key="3">
    <source>
        <dbReference type="ARBA" id="ARBA00022519"/>
    </source>
</evidence>
<dbReference type="PANTHER" id="PTHR28259">
    <property type="entry name" value="FLUORIDE EXPORT PROTEIN 1-RELATED"/>
    <property type="match status" value="1"/>
</dbReference>
<evidence type="ECO:0000256" key="4">
    <source>
        <dbReference type="ARBA" id="ARBA00022692"/>
    </source>
</evidence>
<reference evidence="13" key="1">
    <citation type="submission" date="2018-11" db="EMBL/GenBank/DDBJ databases">
        <title>Proposal to divide the Flavobacteriaceae and reorganize its genera based on Amino Acid Identity values calculated from whole genome sequences.</title>
        <authorList>
            <person name="Nicholson A.C."/>
            <person name="Gulvik C.A."/>
            <person name="Whitney A.M."/>
            <person name="Humrighouse B.W."/>
            <person name="Bell M."/>
            <person name="Holmes B."/>
            <person name="Steigerwalt A.B."/>
            <person name="Villarma A."/>
            <person name="Sheth M."/>
            <person name="Batra D."/>
            <person name="Pryor J."/>
            <person name="Bernardet J.-F."/>
            <person name="Hugo C."/>
            <person name="Kampfer P."/>
            <person name="Newman J.D."/>
            <person name="McQuiston J.R."/>
        </authorList>
    </citation>
    <scope>NUCLEOTIDE SEQUENCE [LARGE SCALE GENOMIC DNA]</scope>
    <source>
        <strain evidence="13">H4753</strain>
    </source>
</reference>
<dbReference type="PANTHER" id="PTHR28259:SF1">
    <property type="entry name" value="FLUORIDE EXPORT PROTEIN 1-RELATED"/>
    <property type="match status" value="1"/>
</dbReference>
<keyword evidence="7 11" id="KW-0472">Membrane</keyword>
<dbReference type="GO" id="GO:0005886">
    <property type="term" value="C:plasma membrane"/>
    <property type="evidence" value="ECO:0007669"/>
    <property type="project" value="UniProtKB-SubCell"/>
</dbReference>
<keyword evidence="11" id="KW-0813">Transport</keyword>
<comment type="catalytic activity">
    <reaction evidence="10">
        <text>fluoride(in) = fluoride(out)</text>
        <dbReference type="Rhea" id="RHEA:76159"/>
        <dbReference type="ChEBI" id="CHEBI:17051"/>
    </reaction>
    <physiologicalReaction direction="left-to-right" evidence="10">
        <dbReference type="Rhea" id="RHEA:76160"/>
    </physiologicalReaction>
</comment>
<evidence type="ECO:0000256" key="5">
    <source>
        <dbReference type="ARBA" id="ARBA00022989"/>
    </source>
</evidence>